<evidence type="ECO:0000256" key="4">
    <source>
        <dbReference type="ARBA" id="ARBA00022989"/>
    </source>
</evidence>
<evidence type="ECO:0000256" key="6">
    <source>
        <dbReference type="ARBA" id="ARBA00023136"/>
    </source>
</evidence>
<evidence type="ECO:0000256" key="3">
    <source>
        <dbReference type="ARBA" id="ARBA00022692"/>
    </source>
</evidence>
<evidence type="ECO:0000256" key="5">
    <source>
        <dbReference type="ARBA" id="ARBA00023065"/>
    </source>
</evidence>
<comment type="subcellular location">
    <subcellularLocation>
        <location evidence="1">Membrane</location>
        <topology evidence="1">Multi-pass membrane protein</topology>
    </subcellularLocation>
</comment>
<dbReference type="Pfam" id="PF00654">
    <property type="entry name" value="Voltage_CLC"/>
    <property type="match status" value="1"/>
</dbReference>
<evidence type="ECO:0000256" key="2">
    <source>
        <dbReference type="ARBA" id="ARBA00022448"/>
    </source>
</evidence>
<dbReference type="PRINTS" id="PR00762">
    <property type="entry name" value="CLCHANNEL"/>
</dbReference>
<feature type="transmembrane region" description="Helical" evidence="11">
    <location>
        <begin position="27"/>
        <end position="52"/>
    </location>
</feature>
<protein>
    <submittedName>
        <fullName evidence="13">Chloride channel protein</fullName>
    </submittedName>
</protein>
<feature type="transmembrane region" description="Helical" evidence="11">
    <location>
        <begin position="72"/>
        <end position="92"/>
    </location>
</feature>
<keyword evidence="4 11" id="KW-1133">Transmembrane helix</keyword>
<feature type="transmembrane region" description="Helical" evidence="11">
    <location>
        <begin position="374"/>
        <end position="399"/>
    </location>
</feature>
<keyword evidence="6 11" id="KW-0472">Membrane</keyword>
<evidence type="ECO:0000313" key="14">
    <source>
        <dbReference type="Proteomes" id="UP001370348"/>
    </source>
</evidence>
<dbReference type="Pfam" id="PF00571">
    <property type="entry name" value="CBS"/>
    <property type="match status" value="1"/>
</dbReference>
<accession>A0ABZ2M1X5</accession>
<feature type="domain" description="CBS" evidence="12">
    <location>
        <begin position="480"/>
        <end position="539"/>
    </location>
</feature>
<dbReference type="PANTHER" id="PTHR43427">
    <property type="entry name" value="CHLORIDE CHANNEL PROTEIN CLC-E"/>
    <property type="match status" value="1"/>
</dbReference>
<keyword evidence="14" id="KW-1185">Reference proteome</keyword>
<dbReference type="CDD" id="cd00400">
    <property type="entry name" value="Voltage_gated_ClC"/>
    <property type="match status" value="1"/>
</dbReference>
<organism evidence="13 14">
    <name type="scientific">Pendulispora albinea</name>
    <dbReference type="NCBI Taxonomy" id="2741071"/>
    <lineage>
        <taxon>Bacteria</taxon>
        <taxon>Pseudomonadati</taxon>
        <taxon>Myxococcota</taxon>
        <taxon>Myxococcia</taxon>
        <taxon>Myxococcales</taxon>
        <taxon>Sorangiineae</taxon>
        <taxon>Pendulisporaceae</taxon>
        <taxon>Pendulispora</taxon>
    </lineage>
</organism>
<dbReference type="InterPro" id="IPR046342">
    <property type="entry name" value="CBS_dom_sf"/>
</dbReference>
<evidence type="ECO:0000256" key="10">
    <source>
        <dbReference type="PROSITE-ProRule" id="PRU00703"/>
    </source>
</evidence>
<sequence length="562" mass="59502">MTAEPRNATPISEELGDFTTTKRVVPLTLLAAVIGVLSAYLALGLLKAISLFTNLFFFQRVSLENASPAQHHLGYAVVLVPVVGALLIGLLARYGSEKIRGHGIPEAIEAILVRGSRVEPRVALLKPLSSAISIGSGGPFGAEGPIIMTGGAFGSLIAQCFELTSAERKTLLVAGAAAGMSATFDAPLAAALLAVELLLFEWKPRSMIPVSVASVVAASVRPYLLGVGPIFPVPSLAAAEVHPTWSLVLGSVACGLAAGAMSGLLTRGVYFFEDAFLKLPIHWMWWPAIGGLTIGIGGLIEPRAMGVGYDTIEALLHGELLGKALLVLMVVKATIWVVSLGSGTSGGVLAPLLIMGASLGGLEAHVLPDMGRGFWPLVSMAAILGGTMRSPFTGIVFALELTHAWSMVIPLLLAVPMAHAFTVLVLKRSILTEKVSRRGFHLSREYATDPLEILFVREVMRTDSDALARSVAAFGEGAGAAAGKMPVAHPGEPLRTAVYRMAQTARTRLPVVAGREPTGVVGEITLEDMLAARVRHLEEEQRRERVLLRKVPFPRSFARRAR</sequence>
<dbReference type="InterPro" id="IPR000644">
    <property type="entry name" value="CBS_dom"/>
</dbReference>
<dbReference type="InterPro" id="IPR050368">
    <property type="entry name" value="ClC-type_chloride_channel"/>
</dbReference>
<keyword evidence="2" id="KW-0813">Transport</keyword>
<proteinExistence type="predicted"/>
<keyword evidence="9" id="KW-0407">Ion channel</keyword>
<feature type="transmembrane region" description="Helical" evidence="11">
    <location>
        <begin position="283"/>
        <end position="300"/>
    </location>
</feature>
<evidence type="ECO:0000259" key="12">
    <source>
        <dbReference type="PROSITE" id="PS51371"/>
    </source>
</evidence>
<keyword evidence="5" id="KW-0406">Ion transport</keyword>
<feature type="transmembrane region" description="Helical" evidence="11">
    <location>
        <begin position="207"/>
        <end position="233"/>
    </location>
</feature>
<keyword evidence="7" id="KW-0869">Chloride channel</keyword>
<dbReference type="Proteomes" id="UP001370348">
    <property type="component" value="Chromosome"/>
</dbReference>
<feature type="transmembrane region" description="Helical" evidence="11">
    <location>
        <begin position="405"/>
        <end position="426"/>
    </location>
</feature>
<dbReference type="Gene3D" id="1.10.3080.10">
    <property type="entry name" value="Clc chloride channel"/>
    <property type="match status" value="1"/>
</dbReference>
<feature type="transmembrane region" description="Helical" evidence="11">
    <location>
        <begin position="171"/>
        <end position="195"/>
    </location>
</feature>
<dbReference type="RefSeq" id="WP_394825443.1">
    <property type="nucleotide sequence ID" value="NZ_CP089984.1"/>
</dbReference>
<keyword evidence="3 11" id="KW-0812">Transmembrane</keyword>
<dbReference type="PANTHER" id="PTHR43427:SF6">
    <property type="entry name" value="CHLORIDE CHANNEL PROTEIN CLC-E"/>
    <property type="match status" value="1"/>
</dbReference>
<dbReference type="InterPro" id="IPR001807">
    <property type="entry name" value="ClC"/>
</dbReference>
<keyword evidence="8" id="KW-0868">Chloride</keyword>
<feature type="transmembrane region" description="Helical" evidence="11">
    <location>
        <begin position="344"/>
        <end position="362"/>
    </location>
</feature>
<dbReference type="SUPFAM" id="SSF81340">
    <property type="entry name" value="Clc chloride channel"/>
    <property type="match status" value="1"/>
</dbReference>
<reference evidence="13 14" key="1">
    <citation type="submission" date="2021-12" db="EMBL/GenBank/DDBJ databases">
        <title>Discovery of the Pendulisporaceae a myxobacterial family with distinct sporulation behavior and unique specialized metabolism.</title>
        <authorList>
            <person name="Garcia R."/>
            <person name="Popoff A."/>
            <person name="Bader C.D."/>
            <person name="Loehr J."/>
            <person name="Walesch S."/>
            <person name="Walt C."/>
            <person name="Boldt J."/>
            <person name="Bunk B."/>
            <person name="Haeckl F.J.F.P.J."/>
            <person name="Gunesch A.P."/>
            <person name="Birkelbach J."/>
            <person name="Nuebel U."/>
            <person name="Pietschmann T."/>
            <person name="Bach T."/>
            <person name="Mueller R."/>
        </authorList>
    </citation>
    <scope>NUCLEOTIDE SEQUENCE [LARGE SCALE GENOMIC DNA]</scope>
    <source>
        <strain evidence="13 14">MSr11954</strain>
    </source>
</reference>
<evidence type="ECO:0000256" key="1">
    <source>
        <dbReference type="ARBA" id="ARBA00004141"/>
    </source>
</evidence>
<evidence type="ECO:0000313" key="13">
    <source>
        <dbReference type="EMBL" id="WXB15809.1"/>
    </source>
</evidence>
<name>A0ABZ2M1X5_9BACT</name>
<feature type="transmembrane region" description="Helical" evidence="11">
    <location>
        <begin position="245"/>
        <end position="271"/>
    </location>
</feature>
<dbReference type="InterPro" id="IPR014743">
    <property type="entry name" value="Cl-channel_core"/>
</dbReference>
<gene>
    <name evidence="13" type="ORF">LZC94_00760</name>
</gene>
<evidence type="ECO:0000256" key="9">
    <source>
        <dbReference type="ARBA" id="ARBA00023303"/>
    </source>
</evidence>
<evidence type="ECO:0000256" key="11">
    <source>
        <dbReference type="SAM" id="Phobius"/>
    </source>
</evidence>
<dbReference type="SUPFAM" id="SSF54631">
    <property type="entry name" value="CBS-domain pair"/>
    <property type="match status" value="1"/>
</dbReference>
<dbReference type="PROSITE" id="PS51371">
    <property type="entry name" value="CBS"/>
    <property type="match status" value="1"/>
</dbReference>
<evidence type="ECO:0000256" key="7">
    <source>
        <dbReference type="ARBA" id="ARBA00023173"/>
    </source>
</evidence>
<dbReference type="EMBL" id="CP089984">
    <property type="protein sequence ID" value="WXB15809.1"/>
    <property type="molecule type" value="Genomic_DNA"/>
</dbReference>
<evidence type="ECO:0000256" key="8">
    <source>
        <dbReference type="ARBA" id="ARBA00023214"/>
    </source>
</evidence>
<keyword evidence="10" id="KW-0129">CBS domain</keyword>